<organism evidence="16 17">
    <name type="scientific">Thelephora terrestris</name>
    <dbReference type="NCBI Taxonomy" id="56493"/>
    <lineage>
        <taxon>Eukaryota</taxon>
        <taxon>Fungi</taxon>
        <taxon>Dikarya</taxon>
        <taxon>Basidiomycota</taxon>
        <taxon>Agaricomycotina</taxon>
        <taxon>Agaricomycetes</taxon>
        <taxon>Thelephorales</taxon>
        <taxon>Thelephoraceae</taxon>
        <taxon>Thelephora</taxon>
    </lineage>
</organism>
<keyword evidence="5 14" id="KW-0337">GPI-anchor biosynthesis</keyword>
<keyword evidence="7 14" id="KW-0812">Transmembrane</keyword>
<comment type="similarity">
    <text evidence="3 14">Belongs to the PIGG/PIGN/PIGO family. PIGN subfamily.</text>
</comment>
<evidence type="ECO:0000256" key="11">
    <source>
        <dbReference type="ARBA" id="ARBA00023180"/>
    </source>
</evidence>
<dbReference type="GO" id="GO:0071555">
    <property type="term" value="P:cell wall organization"/>
    <property type="evidence" value="ECO:0007669"/>
    <property type="project" value="UniProtKB-KW"/>
</dbReference>
<comment type="caution">
    <text evidence="16">The sequence shown here is derived from an EMBL/GenBank/DDBJ whole genome shotgun (WGS) entry which is preliminary data.</text>
</comment>
<evidence type="ECO:0000256" key="13">
    <source>
        <dbReference type="ARBA" id="ARBA00024850"/>
    </source>
</evidence>
<dbReference type="InterPro" id="IPR017852">
    <property type="entry name" value="GPI_EtnP_transferase_1_C"/>
</dbReference>
<evidence type="ECO:0000256" key="14">
    <source>
        <dbReference type="RuleBase" id="RU367138"/>
    </source>
</evidence>
<keyword evidence="9 14" id="KW-1133">Transmembrane helix</keyword>
<feature type="transmembrane region" description="Helical" evidence="14">
    <location>
        <begin position="695"/>
        <end position="716"/>
    </location>
</feature>
<evidence type="ECO:0000256" key="8">
    <source>
        <dbReference type="ARBA" id="ARBA00022824"/>
    </source>
</evidence>
<dbReference type="EMBL" id="WIUZ02000009">
    <property type="protein sequence ID" value="KAF9783945.1"/>
    <property type="molecule type" value="Genomic_DNA"/>
</dbReference>
<evidence type="ECO:0000256" key="1">
    <source>
        <dbReference type="ARBA" id="ARBA00004477"/>
    </source>
</evidence>
<evidence type="ECO:0000259" key="15">
    <source>
        <dbReference type="Pfam" id="PF04987"/>
    </source>
</evidence>
<dbReference type="GO" id="GO:0005789">
    <property type="term" value="C:endoplasmic reticulum membrane"/>
    <property type="evidence" value="ECO:0007669"/>
    <property type="project" value="UniProtKB-SubCell"/>
</dbReference>
<feature type="transmembrane region" description="Helical" evidence="14">
    <location>
        <begin position="879"/>
        <end position="901"/>
    </location>
</feature>
<name>A0A9P6L5V6_9AGAM</name>
<feature type="transmembrane region" description="Helical" evidence="14">
    <location>
        <begin position="807"/>
        <end position="833"/>
    </location>
</feature>
<reference evidence="16" key="2">
    <citation type="submission" date="2020-11" db="EMBL/GenBank/DDBJ databases">
        <authorList>
            <consortium name="DOE Joint Genome Institute"/>
            <person name="Kuo A."/>
            <person name="Miyauchi S."/>
            <person name="Kiss E."/>
            <person name="Drula E."/>
            <person name="Kohler A."/>
            <person name="Sanchez-Garcia M."/>
            <person name="Andreopoulos B."/>
            <person name="Barry K.W."/>
            <person name="Bonito G."/>
            <person name="Buee M."/>
            <person name="Carver A."/>
            <person name="Chen C."/>
            <person name="Cichocki N."/>
            <person name="Clum A."/>
            <person name="Culley D."/>
            <person name="Crous P.W."/>
            <person name="Fauchery L."/>
            <person name="Girlanda M."/>
            <person name="Hayes R."/>
            <person name="Keri Z."/>
            <person name="Labutti K."/>
            <person name="Lipzen A."/>
            <person name="Lombard V."/>
            <person name="Magnuson J."/>
            <person name="Maillard F."/>
            <person name="Morin E."/>
            <person name="Murat C."/>
            <person name="Nolan M."/>
            <person name="Ohm R."/>
            <person name="Pangilinan J."/>
            <person name="Pereira M."/>
            <person name="Perotto S."/>
            <person name="Peter M."/>
            <person name="Riley R."/>
            <person name="Sitrit Y."/>
            <person name="Stielow B."/>
            <person name="Szollosi G."/>
            <person name="Zifcakova L."/>
            <person name="Stursova M."/>
            <person name="Spatafora J.W."/>
            <person name="Tedersoo L."/>
            <person name="Vaario L.-M."/>
            <person name="Yamada A."/>
            <person name="Yan M."/>
            <person name="Wang P."/>
            <person name="Xu J."/>
            <person name="Bruns T."/>
            <person name="Baldrian P."/>
            <person name="Vilgalys R."/>
            <person name="Henrissat B."/>
            <person name="Grigoriev I.V."/>
            <person name="Hibbett D."/>
            <person name="Nagy L.G."/>
            <person name="Martin F.M."/>
        </authorList>
    </citation>
    <scope>NUCLEOTIDE SEQUENCE</scope>
    <source>
        <strain evidence="16">UH-Tt-Lm1</strain>
    </source>
</reference>
<dbReference type="InterPro" id="IPR002591">
    <property type="entry name" value="Phosphodiest/P_Trfase"/>
</dbReference>
<gene>
    <name evidence="16" type="ORF">BJ322DRAFT_1197391</name>
</gene>
<evidence type="ECO:0000256" key="7">
    <source>
        <dbReference type="ARBA" id="ARBA00022692"/>
    </source>
</evidence>
<dbReference type="EC" id="2.-.-.-" evidence="14"/>
<dbReference type="OrthoDB" id="2748310at2759"/>
<dbReference type="Gene3D" id="3.40.720.10">
    <property type="entry name" value="Alkaline Phosphatase, subunit A"/>
    <property type="match status" value="1"/>
</dbReference>
<dbReference type="InterPro" id="IPR037671">
    <property type="entry name" value="PIGN_N"/>
</dbReference>
<accession>A0A9P6L5V6</accession>
<dbReference type="PANTHER" id="PTHR12250:SF0">
    <property type="entry name" value="GPI ETHANOLAMINE PHOSPHATE TRANSFERASE 1"/>
    <property type="match status" value="1"/>
</dbReference>
<feature type="domain" description="GPI ethanolamine phosphate transferase 1 C-terminal" evidence="15">
    <location>
        <begin position="448"/>
        <end position="905"/>
    </location>
</feature>
<evidence type="ECO:0000256" key="3">
    <source>
        <dbReference type="ARBA" id="ARBA00008400"/>
    </source>
</evidence>
<comment type="function">
    <text evidence="13 14">Ethanolamine phosphate transferase involved in glycosylphosphatidylinositol-anchor biosynthesis. Transfers ethanolamine phosphate to the first alpha-1,4-linked mannose of the glycosylphosphatidylinositol precursor of GPI-anchor.</text>
</comment>
<dbReference type="PANTHER" id="PTHR12250">
    <property type="entry name" value="PHOSPHATIDYLINOSITOL GLYCAN, CLASS N"/>
    <property type="match status" value="1"/>
</dbReference>
<dbReference type="GO" id="GO:0006506">
    <property type="term" value="P:GPI anchor biosynthetic process"/>
    <property type="evidence" value="ECO:0007669"/>
    <property type="project" value="UniProtKB-KW"/>
</dbReference>
<dbReference type="SUPFAM" id="SSF53649">
    <property type="entry name" value="Alkaline phosphatase-like"/>
    <property type="match status" value="1"/>
</dbReference>
<keyword evidence="8 14" id="KW-0256">Endoplasmic reticulum</keyword>
<dbReference type="CDD" id="cd16020">
    <property type="entry name" value="GPI_EPT_1"/>
    <property type="match status" value="1"/>
</dbReference>
<keyword evidence="12" id="KW-0961">Cell wall biogenesis/degradation</keyword>
<evidence type="ECO:0000313" key="17">
    <source>
        <dbReference type="Proteomes" id="UP000736335"/>
    </source>
</evidence>
<keyword evidence="11" id="KW-0325">Glycoprotein</keyword>
<dbReference type="Pfam" id="PF01663">
    <property type="entry name" value="Phosphodiest"/>
    <property type="match status" value="1"/>
</dbReference>
<evidence type="ECO:0000256" key="12">
    <source>
        <dbReference type="ARBA" id="ARBA00023316"/>
    </source>
</evidence>
<reference evidence="16" key="1">
    <citation type="journal article" date="2020" name="Nat. Commun.">
        <title>Large-scale genome sequencing of mycorrhizal fungi provides insights into the early evolution of symbiotic traits.</title>
        <authorList>
            <person name="Miyauchi S."/>
            <person name="Kiss E."/>
            <person name="Kuo A."/>
            <person name="Drula E."/>
            <person name="Kohler A."/>
            <person name="Sanchez-Garcia M."/>
            <person name="Morin E."/>
            <person name="Andreopoulos B."/>
            <person name="Barry K.W."/>
            <person name="Bonito G."/>
            <person name="Buee M."/>
            <person name="Carver A."/>
            <person name="Chen C."/>
            <person name="Cichocki N."/>
            <person name="Clum A."/>
            <person name="Culley D."/>
            <person name="Crous P.W."/>
            <person name="Fauchery L."/>
            <person name="Girlanda M."/>
            <person name="Hayes R.D."/>
            <person name="Keri Z."/>
            <person name="LaButti K."/>
            <person name="Lipzen A."/>
            <person name="Lombard V."/>
            <person name="Magnuson J."/>
            <person name="Maillard F."/>
            <person name="Murat C."/>
            <person name="Nolan M."/>
            <person name="Ohm R.A."/>
            <person name="Pangilinan J."/>
            <person name="Pereira M.F."/>
            <person name="Perotto S."/>
            <person name="Peter M."/>
            <person name="Pfister S."/>
            <person name="Riley R."/>
            <person name="Sitrit Y."/>
            <person name="Stielow J.B."/>
            <person name="Szollosi G."/>
            <person name="Zifcakova L."/>
            <person name="Stursova M."/>
            <person name="Spatafora J.W."/>
            <person name="Tedersoo L."/>
            <person name="Vaario L.M."/>
            <person name="Yamada A."/>
            <person name="Yan M."/>
            <person name="Wang P."/>
            <person name="Xu J."/>
            <person name="Bruns T."/>
            <person name="Baldrian P."/>
            <person name="Vilgalys R."/>
            <person name="Dunand C."/>
            <person name="Henrissat B."/>
            <person name="Grigoriev I.V."/>
            <person name="Hibbett D."/>
            <person name="Nagy L.G."/>
            <person name="Martin F.M."/>
        </authorList>
    </citation>
    <scope>NUCLEOTIDE SEQUENCE</scope>
    <source>
        <strain evidence="16">UH-Tt-Lm1</strain>
    </source>
</reference>
<dbReference type="GO" id="GO:0051377">
    <property type="term" value="F:mannose-ethanolamine phosphotransferase activity"/>
    <property type="evidence" value="ECO:0007669"/>
    <property type="project" value="UniProtKB-UniRule"/>
</dbReference>
<protein>
    <recommendedName>
        <fullName evidence="4 14">GPI ethanolamine phosphate transferase 1</fullName>
        <ecNumber evidence="14">2.-.-.-</ecNumber>
    </recommendedName>
</protein>
<evidence type="ECO:0000256" key="9">
    <source>
        <dbReference type="ARBA" id="ARBA00022989"/>
    </source>
</evidence>
<sequence>MEPAAKSITRLLVTGLLFHLIYIGTVFDCYFKSPVVHGMQPFNAGVSLAKRLVLIVADGLRADSVLSYNAFPAYHNSTEPIAPYLRSIVRGRGAFGVSHTHVPTESRPGHVALIGGMYEDVSAVTKGWKTNPVDFDSVFNQSSTTFSFGSPDILPIFAHGAIPGRIHTWSYDENDEDFTKEASALDIWVLERLETLFQNATSDQGLDLQLRREKTVFFLHLLGLDVTGHSYRPHSREYMENIKVVDEIVNRTEHLFSQFYGDDETVFVFTADHGMSKIGNHGDGDPDNTRTPLIAWGKGIRGPLPDFSQSSHDEYSLPWDLSDIYRRDVEQADVAALMASLVGINWPINSVGVLPDVDPTRPGFLEGGDGGRSKAKLALVNAKVVLEHFRRKHFLKKKNMLFYRAFGPFSHEKNPGESDVTDIELLIAVEEWYKAREASARLIQKSLDGLRYLQTYDQTLIRVMVVIAYLGWTAYGATAILFPNQPKSFDSTISGAALVALGVSWTLFAIQKYPATFYIYAVFPCYFWRETLVASSGPLHELYRSGKLRGSVKLLLQAVLVIAALQAMVIGYTHRIVWSIGFLAMGFIWPDWSWPEHVLKERPAMCSMWIVLCVTTAVFPVLDVNQSEHLGLIMLGGVFMLGGGILTGLKLGSGGKIFAVLRLVLLKDRWQIVLLVLTMLVTASSVYNLRSKRGLPLANQVLGWVALVSASLFPFVHPPKFRDPYSKILSYFLAFSACFVILSISVEGLFFVSYSALLVVWVEVEAAIRASPSPTSQGQGAKGKAVAGKKTKENAAGYQLQADDLRIALFFLFFVQVAFFGTGNVASISSFYLDPVYRLIPIFSPFSMAALLMFKIVAPFVILASVFATLNARLRLPPFSLFLIALTLTDVMTVTFFFRVTDIGSWLEIGQSISFFCITSLLVVWSAGVCALGEGLMAGTLVEYRRRRRVAVRKDD</sequence>
<feature type="transmembrane region" description="Helical" evidence="14">
    <location>
        <begin position="670"/>
        <end position="689"/>
    </location>
</feature>
<feature type="transmembrane region" description="Helical" evidence="14">
    <location>
        <begin position="913"/>
        <end position="939"/>
    </location>
</feature>
<feature type="transmembrane region" description="Helical" evidence="14">
    <location>
        <begin position="554"/>
        <end position="570"/>
    </location>
</feature>
<evidence type="ECO:0000256" key="10">
    <source>
        <dbReference type="ARBA" id="ARBA00023136"/>
    </source>
</evidence>
<evidence type="ECO:0000256" key="2">
    <source>
        <dbReference type="ARBA" id="ARBA00004687"/>
    </source>
</evidence>
<dbReference type="Proteomes" id="UP000736335">
    <property type="component" value="Unassembled WGS sequence"/>
</dbReference>
<feature type="transmembrane region" description="Helical" evidence="14">
    <location>
        <begin position="728"/>
        <end position="745"/>
    </location>
</feature>
<feature type="transmembrane region" description="Helical" evidence="14">
    <location>
        <begin position="606"/>
        <end position="624"/>
    </location>
</feature>
<dbReference type="FunFam" id="3.40.720.10:FF:000015">
    <property type="entry name" value="GPI ethanolamine phosphate transferase 1"/>
    <property type="match status" value="1"/>
</dbReference>
<dbReference type="AlphaFoldDB" id="A0A9P6L5V6"/>
<feature type="transmembrane region" description="Helical" evidence="14">
    <location>
        <begin position="630"/>
        <end position="649"/>
    </location>
</feature>
<evidence type="ECO:0000256" key="5">
    <source>
        <dbReference type="ARBA" id="ARBA00022502"/>
    </source>
</evidence>
<dbReference type="Pfam" id="PF04987">
    <property type="entry name" value="PigN"/>
    <property type="match status" value="1"/>
</dbReference>
<evidence type="ECO:0000256" key="6">
    <source>
        <dbReference type="ARBA" id="ARBA00022679"/>
    </source>
</evidence>
<feature type="transmembrane region" description="Helical" evidence="14">
    <location>
        <begin position="576"/>
        <end position="594"/>
    </location>
</feature>
<evidence type="ECO:0000256" key="4">
    <source>
        <dbReference type="ARBA" id="ARBA00020831"/>
    </source>
</evidence>
<proteinExistence type="inferred from homology"/>
<keyword evidence="17" id="KW-1185">Reference proteome</keyword>
<comment type="pathway">
    <text evidence="2 14">Glycolipid biosynthesis; glycosylphosphatidylinositol-anchor biosynthesis.</text>
</comment>
<evidence type="ECO:0000313" key="16">
    <source>
        <dbReference type="EMBL" id="KAF9783945.1"/>
    </source>
</evidence>
<dbReference type="InterPro" id="IPR017850">
    <property type="entry name" value="Alkaline_phosphatase_core_sf"/>
</dbReference>
<feature type="transmembrane region" description="Helical" evidence="14">
    <location>
        <begin position="493"/>
        <end position="510"/>
    </location>
</feature>
<keyword evidence="10 14" id="KW-0472">Membrane</keyword>
<dbReference type="InterPro" id="IPR007070">
    <property type="entry name" value="GPI_EtnP_transferase_1"/>
</dbReference>
<comment type="subcellular location">
    <subcellularLocation>
        <location evidence="1 14">Endoplasmic reticulum membrane</location>
        <topology evidence="1 14">Multi-pass membrane protein</topology>
    </subcellularLocation>
</comment>
<feature type="transmembrane region" description="Helical" evidence="14">
    <location>
        <begin position="839"/>
        <end position="867"/>
    </location>
</feature>
<feature type="transmembrane region" description="Helical" evidence="14">
    <location>
        <begin position="460"/>
        <end position="481"/>
    </location>
</feature>
<keyword evidence="6 14" id="KW-0808">Transferase</keyword>